<comment type="caution">
    <text evidence="5">The sequence shown here is derived from an EMBL/GenBank/DDBJ whole genome shotgun (WGS) entry which is preliminary data.</text>
</comment>
<organism evidence="5 6">
    <name type="scientific">Agarivorans gilvus</name>
    <dbReference type="NCBI Taxonomy" id="680279"/>
    <lineage>
        <taxon>Bacteria</taxon>
        <taxon>Pseudomonadati</taxon>
        <taxon>Pseudomonadota</taxon>
        <taxon>Gammaproteobacteria</taxon>
        <taxon>Alteromonadales</taxon>
        <taxon>Alteromonadaceae</taxon>
        <taxon>Agarivorans</taxon>
    </lineage>
</organism>
<evidence type="ECO:0000259" key="4">
    <source>
        <dbReference type="PROSITE" id="PS50932"/>
    </source>
</evidence>
<feature type="domain" description="HTH lacI-type" evidence="4">
    <location>
        <begin position="2"/>
        <end position="56"/>
    </location>
</feature>
<keyword evidence="1" id="KW-0805">Transcription regulation</keyword>
<evidence type="ECO:0000256" key="2">
    <source>
        <dbReference type="ARBA" id="ARBA00023125"/>
    </source>
</evidence>
<evidence type="ECO:0000313" key="5">
    <source>
        <dbReference type="EMBL" id="GGB04122.1"/>
    </source>
</evidence>
<dbReference type="PROSITE" id="PS00356">
    <property type="entry name" value="HTH_LACI_1"/>
    <property type="match status" value="1"/>
</dbReference>
<gene>
    <name evidence="5" type="primary">galR</name>
    <name evidence="5" type="ORF">GCM10007414_16790</name>
</gene>
<dbReference type="InterPro" id="IPR000843">
    <property type="entry name" value="HTH_LacI"/>
</dbReference>
<dbReference type="EMBL" id="BMDY01000008">
    <property type="protein sequence ID" value="GGB04122.1"/>
    <property type="molecule type" value="Genomic_DNA"/>
</dbReference>
<dbReference type="Pfam" id="PF00356">
    <property type="entry name" value="LacI"/>
    <property type="match status" value="1"/>
</dbReference>
<dbReference type="PRINTS" id="PR00036">
    <property type="entry name" value="HTHLACI"/>
</dbReference>
<keyword evidence="2" id="KW-0238">DNA-binding</keyword>
<dbReference type="PANTHER" id="PTHR30146">
    <property type="entry name" value="LACI-RELATED TRANSCRIPTIONAL REPRESSOR"/>
    <property type="match status" value="1"/>
</dbReference>
<dbReference type="InterPro" id="IPR028082">
    <property type="entry name" value="Peripla_BP_I"/>
</dbReference>
<dbReference type="SUPFAM" id="SSF53822">
    <property type="entry name" value="Periplasmic binding protein-like I"/>
    <property type="match status" value="1"/>
</dbReference>
<dbReference type="PROSITE" id="PS50932">
    <property type="entry name" value="HTH_LACI_2"/>
    <property type="match status" value="1"/>
</dbReference>
<name>A0ABQ1I1T4_9ALTE</name>
<dbReference type="Proteomes" id="UP000651977">
    <property type="component" value="Unassembled WGS sequence"/>
</dbReference>
<accession>A0ABQ1I1T4</accession>
<dbReference type="Pfam" id="PF13377">
    <property type="entry name" value="Peripla_BP_3"/>
    <property type="match status" value="1"/>
</dbReference>
<reference evidence="6" key="1">
    <citation type="journal article" date="2019" name="Int. J. Syst. Evol. Microbiol.">
        <title>The Global Catalogue of Microorganisms (GCM) 10K type strain sequencing project: providing services to taxonomists for standard genome sequencing and annotation.</title>
        <authorList>
            <consortium name="The Broad Institute Genomics Platform"/>
            <consortium name="The Broad Institute Genome Sequencing Center for Infectious Disease"/>
            <person name="Wu L."/>
            <person name="Ma J."/>
        </authorList>
    </citation>
    <scope>NUCLEOTIDE SEQUENCE [LARGE SCALE GENOMIC DNA]</scope>
    <source>
        <strain evidence="6">CGMCC 1.10131</strain>
    </source>
</reference>
<dbReference type="InterPro" id="IPR046335">
    <property type="entry name" value="LacI/GalR-like_sensor"/>
</dbReference>
<evidence type="ECO:0000256" key="3">
    <source>
        <dbReference type="ARBA" id="ARBA00023163"/>
    </source>
</evidence>
<dbReference type="SMART" id="SM00354">
    <property type="entry name" value="HTH_LACI"/>
    <property type="match status" value="1"/>
</dbReference>
<sequence length="333" mass="36026">MATIKDVAAAAGVSVATVSRVVNNGPKVSAKNRKLVKQVMLDLGYRPNANARALVTQSNRTLGLVFSELTDPFFATLAGGVEKIARSNNIQLLISNGLVSAETEQRAIETLLEQRCEAIVVHSKALSDQTLLDYAEAVPGLVLINRYIPAIAHRCVWLDNQAGGEAAARHLLSLGHRNIACITSNYDIEDPRLRLNGIQSALQQQGLPFDEQAIASAEPNEIGGEQAAQNLLARGLNFTALIVYNDAMASGVITVLCDNGYRVPEDVSVVGFDDVLLSRYLRPKLTTMRYPIEMMAMEAAEMALKLANQEPVASLHKYLPTLVKRDSVAPPKA</sequence>
<dbReference type="SUPFAM" id="SSF47413">
    <property type="entry name" value="lambda repressor-like DNA-binding domains"/>
    <property type="match status" value="1"/>
</dbReference>
<dbReference type="Gene3D" id="3.40.50.2300">
    <property type="match status" value="2"/>
</dbReference>
<dbReference type="InterPro" id="IPR010982">
    <property type="entry name" value="Lambda_DNA-bd_dom_sf"/>
</dbReference>
<keyword evidence="3" id="KW-0804">Transcription</keyword>
<dbReference type="Gene3D" id="1.10.260.40">
    <property type="entry name" value="lambda repressor-like DNA-binding domains"/>
    <property type="match status" value="1"/>
</dbReference>
<proteinExistence type="predicted"/>
<keyword evidence="6" id="KW-1185">Reference proteome</keyword>
<evidence type="ECO:0000256" key="1">
    <source>
        <dbReference type="ARBA" id="ARBA00023015"/>
    </source>
</evidence>
<dbReference type="CDD" id="cd06270">
    <property type="entry name" value="PBP1_GalS-like"/>
    <property type="match status" value="1"/>
</dbReference>
<dbReference type="CDD" id="cd01392">
    <property type="entry name" value="HTH_LacI"/>
    <property type="match status" value="1"/>
</dbReference>
<protein>
    <submittedName>
        <fullName evidence="5">Transcriptional regulator</fullName>
    </submittedName>
</protein>
<dbReference type="RefSeq" id="WP_055733636.1">
    <property type="nucleotide sequence ID" value="NZ_BMDY01000008.1"/>
</dbReference>
<evidence type="ECO:0000313" key="6">
    <source>
        <dbReference type="Proteomes" id="UP000651977"/>
    </source>
</evidence>
<dbReference type="PANTHER" id="PTHR30146:SF107">
    <property type="entry name" value="TRANSCRIPTIONAL REGULATOR"/>
    <property type="match status" value="1"/>
</dbReference>